<dbReference type="GO" id="GO:0008270">
    <property type="term" value="F:zinc ion binding"/>
    <property type="evidence" value="ECO:0007669"/>
    <property type="project" value="UniProtKB-KW"/>
</dbReference>
<dbReference type="GO" id="GO:0031624">
    <property type="term" value="F:ubiquitin conjugating enzyme binding"/>
    <property type="evidence" value="ECO:0000318"/>
    <property type="project" value="GO_Central"/>
</dbReference>
<dbReference type="PROSITE" id="PS50089">
    <property type="entry name" value="ZF_RING_2"/>
    <property type="match status" value="1"/>
</dbReference>
<evidence type="ECO:0000259" key="7">
    <source>
        <dbReference type="PROSITE" id="PS50089"/>
    </source>
</evidence>
<dbReference type="InParanoid" id="M1DC44"/>
<dbReference type="PaxDb" id="4113-PGSC0003DMT400086607"/>
<dbReference type="Proteomes" id="UP000011115">
    <property type="component" value="Unassembled WGS sequence"/>
</dbReference>
<dbReference type="AlphaFoldDB" id="M1DC44"/>
<dbReference type="OMA" id="RFCEICE"/>
<evidence type="ECO:0000313" key="8">
    <source>
        <dbReference type="EnsemblPlants" id="PGSC0003DMT400086607"/>
    </source>
</evidence>
<dbReference type="GO" id="GO:0000151">
    <property type="term" value="C:ubiquitin ligase complex"/>
    <property type="evidence" value="ECO:0000318"/>
    <property type="project" value="GO_Central"/>
</dbReference>
<evidence type="ECO:0000256" key="4">
    <source>
        <dbReference type="ARBA" id="ARBA00022771"/>
    </source>
</evidence>
<organism evidence="8 9">
    <name type="scientific">Solanum tuberosum</name>
    <name type="common">Potato</name>
    <dbReference type="NCBI Taxonomy" id="4113"/>
    <lineage>
        <taxon>Eukaryota</taxon>
        <taxon>Viridiplantae</taxon>
        <taxon>Streptophyta</taxon>
        <taxon>Embryophyta</taxon>
        <taxon>Tracheophyta</taxon>
        <taxon>Spermatophyta</taxon>
        <taxon>Magnoliopsida</taxon>
        <taxon>eudicotyledons</taxon>
        <taxon>Gunneridae</taxon>
        <taxon>Pentapetalae</taxon>
        <taxon>asterids</taxon>
        <taxon>lamiids</taxon>
        <taxon>Solanales</taxon>
        <taxon>Solanaceae</taxon>
        <taxon>Solanoideae</taxon>
        <taxon>Solaneae</taxon>
        <taxon>Solanum</taxon>
    </lineage>
</organism>
<dbReference type="eggNOG" id="KOG1812">
    <property type="taxonomic scope" value="Eukaryota"/>
</dbReference>
<dbReference type="GO" id="GO:0061630">
    <property type="term" value="F:ubiquitin protein ligase activity"/>
    <property type="evidence" value="ECO:0000318"/>
    <property type="project" value="GO_Central"/>
</dbReference>
<dbReference type="GO" id="GO:0006511">
    <property type="term" value="P:ubiquitin-dependent protein catabolic process"/>
    <property type="evidence" value="ECO:0000318"/>
    <property type="project" value="GO_Central"/>
</dbReference>
<dbReference type="HOGENOM" id="CLU_063344_0_0_1"/>
<comment type="similarity">
    <text evidence="2">Belongs to the RBR family. Ariadne subfamily.</text>
</comment>
<comment type="function">
    <text evidence="1">Might act as an E3 ubiquitin-protein ligase, or as part of E3 complex, which accepts ubiquitin from specific E2 ubiquitin-conjugating enzymes and then transfers it to substrates.</text>
</comment>
<evidence type="ECO:0000256" key="5">
    <source>
        <dbReference type="ARBA" id="ARBA00022833"/>
    </source>
</evidence>
<sequence>MKLPIISQFLHLNPKIENKSCSSSRWSKHFRRLHRRHKIQKSVGANDVEMESTNLQIVNSNQVEIESKDFQIVNSNQIEMESTDLQILNSSEVEVDSTSLNSDVIAIIKNNNGYESGDEDIELRKILFYSTQLHSGKNLESISTHDVGKKPVEIEYSVILDSLNLKNSISEKGESSCTLCEICENVFPLPNTMMWGTYCNHRYCEECIQNYIGKKINKVIHEVAIRCPVFDCKEILDIDLIMSINFLIRVRDASRLMNVLASPLVIDYPFMDCMGKLIDDQQGYPIRSCPEC</sequence>
<dbReference type="InterPro" id="IPR017907">
    <property type="entry name" value="Znf_RING_CS"/>
</dbReference>
<name>M1DC44_SOLTU</name>
<dbReference type="InterPro" id="IPR001841">
    <property type="entry name" value="Znf_RING"/>
</dbReference>
<dbReference type="InterPro" id="IPR031127">
    <property type="entry name" value="E3_UB_ligase_RBR"/>
</dbReference>
<evidence type="ECO:0000256" key="3">
    <source>
        <dbReference type="ARBA" id="ARBA00022723"/>
    </source>
</evidence>
<keyword evidence="4 6" id="KW-0863">Zinc-finger</keyword>
<evidence type="ECO:0000256" key="2">
    <source>
        <dbReference type="ARBA" id="ARBA00005884"/>
    </source>
</evidence>
<protein>
    <submittedName>
        <fullName evidence="8">Zinc finger protein</fullName>
    </submittedName>
</protein>
<dbReference type="PANTHER" id="PTHR11685">
    <property type="entry name" value="RBR FAMILY RING FINGER AND IBR DOMAIN-CONTAINING"/>
    <property type="match status" value="1"/>
</dbReference>
<dbReference type="GO" id="GO:0005737">
    <property type="term" value="C:cytoplasm"/>
    <property type="evidence" value="ECO:0000318"/>
    <property type="project" value="GO_Central"/>
</dbReference>
<dbReference type="Gramene" id="PGSC0003DMT400086607">
    <property type="protein sequence ID" value="PGSC0003DMT400086607"/>
    <property type="gene ID" value="PGSC0003DMG400036178"/>
</dbReference>
<evidence type="ECO:0000256" key="1">
    <source>
        <dbReference type="ARBA" id="ARBA00003976"/>
    </source>
</evidence>
<keyword evidence="9" id="KW-1185">Reference proteome</keyword>
<dbReference type="PROSITE" id="PS00518">
    <property type="entry name" value="ZF_RING_1"/>
    <property type="match status" value="1"/>
</dbReference>
<evidence type="ECO:0000256" key="6">
    <source>
        <dbReference type="PROSITE-ProRule" id="PRU00175"/>
    </source>
</evidence>
<keyword evidence="3" id="KW-0479">Metal-binding</keyword>
<dbReference type="GO" id="GO:0016567">
    <property type="term" value="P:protein ubiquitination"/>
    <property type="evidence" value="ECO:0007669"/>
    <property type="project" value="InterPro"/>
</dbReference>
<reference evidence="8" key="2">
    <citation type="submission" date="2015-06" db="UniProtKB">
        <authorList>
            <consortium name="EnsemblPlants"/>
        </authorList>
    </citation>
    <scope>IDENTIFICATION</scope>
    <source>
        <strain evidence="8">DM1-3 516 R44</strain>
    </source>
</reference>
<dbReference type="Gene3D" id="3.30.40.10">
    <property type="entry name" value="Zinc/RING finger domain, C3HC4 (zinc finger)"/>
    <property type="match status" value="1"/>
</dbReference>
<keyword evidence="5" id="KW-0862">Zinc</keyword>
<proteinExistence type="inferred from homology"/>
<accession>M1DC44</accession>
<evidence type="ECO:0000313" key="9">
    <source>
        <dbReference type="Proteomes" id="UP000011115"/>
    </source>
</evidence>
<reference evidence="9" key="1">
    <citation type="journal article" date="2011" name="Nature">
        <title>Genome sequence and analysis of the tuber crop potato.</title>
        <authorList>
            <consortium name="The Potato Genome Sequencing Consortium"/>
        </authorList>
    </citation>
    <scope>NUCLEOTIDE SEQUENCE [LARGE SCALE GENOMIC DNA]</scope>
    <source>
        <strain evidence="9">cv. DM1-3 516 R44</strain>
    </source>
</reference>
<dbReference type="InterPro" id="IPR013083">
    <property type="entry name" value="Znf_RING/FYVE/PHD"/>
</dbReference>
<feature type="domain" description="RING-type" evidence="7">
    <location>
        <begin position="180"/>
        <end position="229"/>
    </location>
</feature>
<dbReference type="EnsemblPlants" id="PGSC0003DMT400086607">
    <property type="protein sequence ID" value="PGSC0003DMT400086607"/>
    <property type="gene ID" value="PGSC0003DMG400036178"/>
</dbReference>
<dbReference type="SUPFAM" id="SSF57850">
    <property type="entry name" value="RING/U-box"/>
    <property type="match status" value="1"/>
</dbReference>